<evidence type="ECO:0000259" key="4">
    <source>
        <dbReference type="Pfam" id="PF03372"/>
    </source>
</evidence>
<dbReference type="Proteomes" id="UP000807306">
    <property type="component" value="Unassembled WGS sequence"/>
</dbReference>
<name>A0A9P6ELK2_9AGAR</name>
<dbReference type="PANTHER" id="PTHR12121:SF45">
    <property type="entry name" value="NOCTURNIN"/>
    <property type="match status" value="1"/>
</dbReference>
<evidence type="ECO:0000313" key="6">
    <source>
        <dbReference type="Proteomes" id="UP000807306"/>
    </source>
</evidence>
<evidence type="ECO:0000256" key="1">
    <source>
        <dbReference type="ARBA" id="ARBA00010774"/>
    </source>
</evidence>
<protein>
    <submittedName>
        <fullName evidence="5">Endonuclease/exonuclease/phosphatase</fullName>
    </submittedName>
</protein>
<sequence length="439" mass="49799">MEQPSSSGKARQLTGEQLAKAQARKEKKLNQQQTNKSKIKDTTLDPRSWLTLPKKAESQSQVKILSWNLLAQCLIRRELFPASDCLKAQQREPLIHEEILRQNADILCLQEVDRLEKLLPLLQRAGYSERYASGPGKKHGCLVAFKKDLYTLFASKTIYYDDEDVDVDTDEPRRRSSFRTRNVANLVALKRNDHSRTGLIVATTHLFWHPRYTYERTRQVYIMFKETLAFREEQFATDWRCILAGDFNFTPSDATYSLLFKEPLLETQEETITASRVVHFTVDSSVLTDTPSADTAKAASAEDDEEGNPARTITKARPAQPEDGLLTIPQITALFNTLPKPRSLYAEGIKLAKAEGATVHTFGERTGLSEDRQGFMEPEYTSYTFYWKNVLDYIFIIDPNNLSKVTGLLEPPTTKDLDPGIPKTRISGSDHTVMVAEIS</sequence>
<keyword evidence="5" id="KW-0255">Endonuclease</keyword>
<dbReference type="PANTHER" id="PTHR12121">
    <property type="entry name" value="CARBON CATABOLITE REPRESSOR PROTEIN 4"/>
    <property type="match status" value="1"/>
</dbReference>
<keyword evidence="5" id="KW-0540">Nuclease</keyword>
<organism evidence="5 6">
    <name type="scientific">Crepidotus variabilis</name>
    <dbReference type="NCBI Taxonomy" id="179855"/>
    <lineage>
        <taxon>Eukaryota</taxon>
        <taxon>Fungi</taxon>
        <taxon>Dikarya</taxon>
        <taxon>Basidiomycota</taxon>
        <taxon>Agaricomycotina</taxon>
        <taxon>Agaricomycetes</taxon>
        <taxon>Agaricomycetidae</taxon>
        <taxon>Agaricales</taxon>
        <taxon>Agaricineae</taxon>
        <taxon>Crepidotaceae</taxon>
        <taxon>Crepidotus</taxon>
    </lineage>
</organism>
<dbReference type="AlphaFoldDB" id="A0A9P6ELK2"/>
<comment type="caution">
    <text evidence="5">The sequence shown here is derived from an EMBL/GenBank/DDBJ whole genome shotgun (WGS) entry which is preliminary data.</text>
</comment>
<dbReference type="SUPFAM" id="SSF56219">
    <property type="entry name" value="DNase I-like"/>
    <property type="match status" value="1"/>
</dbReference>
<evidence type="ECO:0000256" key="3">
    <source>
        <dbReference type="SAM" id="MobiDB-lite"/>
    </source>
</evidence>
<dbReference type="GO" id="GO:0006139">
    <property type="term" value="P:nucleobase-containing compound metabolic process"/>
    <property type="evidence" value="ECO:0007669"/>
    <property type="project" value="UniProtKB-ARBA"/>
</dbReference>
<comment type="similarity">
    <text evidence="1">Belongs to the CCR4/nocturin family.</text>
</comment>
<evidence type="ECO:0000313" key="5">
    <source>
        <dbReference type="EMBL" id="KAF9532016.1"/>
    </source>
</evidence>
<keyword evidence="6" id="KW-1185">Reference proteome</keyword>
<reference evidence="5" key="1">
    <citation type="submission" date="2020-11" db="EMBL/GenBank/DDBJ databases">
        <authorList>
            <consortium name="DOE Joint Genome Institute"/>
            <person name="Ahrendt S."/>
            <person name="Riley R."/>
            <person name="Andreopoulos W."/>
            <person name="Labutti K."/>
            <person name="Pangilinan J."/>
            <person name="Ruiz-Duenas F.J."/>
            <person name="Barrasa J.M."/>
            <person name="Sanchez-Garcia M."/>
            <person name="Camarero S."/>
            <person name="Miyauchi S."/>
            <person name="Serrano A."/>
            <person name="Linde D."/>
            <person name="Babiker R."/>
            <person name="Drula E."/>
            <person name="Ayuso-Fernandez I."/>
            <person name="Pacheco R."/>
            <person name="Padilla G."/>
            <person name="Ferreira P."/>
            <person name="Barriuso J."/>
            <person name="Kellner H."/>
            <person name="Castanera R."/>
            <person name="Alfaro M."/>
            <person name="Ramirez L."/>
            <person name="Pisabarro A.G."/>
            <person name="Kuo A."/>
            <person name="Tritt A."/>
            <person name="Lipzen A."/>
            <person name="He G."/>
            <person name="Yan M."/>
            <person name="Ng V."/>
            <person name="Cullen D."/>
            <person name="Martin F."/>
            <person name="Rosso M.-N."/>
            <person name="Henrissat B."/>
            <person name="Hibbett D."/>
            <person name="Martinez A.T."/>
            <person name="Grigoriev I.V."/>
        </authorList>
    </citation>
    <scope>NUCLEOTIDE SEQUENCE</scope>
    <source>
        <strain evidence="5">CBS 506.95</strain>
    </source>
</reference>
<feature type="region of interest" description="Disordered" evidence="3">
    <location>
        <begin position="291"/>
        <end position="321"/>
    </location>
</feature>
<dbReference type="InterPro" id="IPR036691">
    <property type="entry name" value="Endo/exonu/phosph_ase_sf"/>
</dbReference>
<gene>
    <name evidence="5" type="ORF">CPB83DRAFT_848190</name>
</gene>
<dbReference type="InterPro" id="IPR050410">
    <property type="entry name" value="CCR4/nocturin_mRNA_transcr"/>
</dbReference>
<dbReference type="OrthoDB" id="428734at2759"/>
<dbReference type="GO" id="GO:0000175">
    <property type="term" value="F:3'-5'-RNA exonuclease activity"/>
    <property type="evidence" value="ECO:0007669"/>
    <property type="project" value="TreeGrafter"/>
</dbReference>
<accession>A0A9P6ELK2</accession>
<evidence type="ECO:0000256" key="2">
    <source>
        <dbReference type="ARBA" id="ARBA00022801"/>
    </source>
</evidence>
<dbReference type="InterPro" id="IPR005135">
    <property type="entry name" value="Endo/exonuclease/phosphatase"/>
</dbReference>
<feature type="domain" description="Endonuclease/exonuclease/phosphatase" evidence="4">
    <location>
        <begin position="65"/>
        <end position="296"/>
    </location>
</feature>
<proteinExistence type="inferred from homology"/>
<dbReference type="Pfam" id="PF03372">
    <property type="entry name" value="Exo_endo_phos"/>
    <property type="match status" value="1"/>
</dbReference>
<dbReference type="EMBL" id="MU157833">
    <property type="protein sequence ID" value="KAF9532016.1"/>
    <property type="molecule type" value="Genomic_DNA"/>
</dbReference>
<dbReference type="GO" id="GO:0004519">
    <property type="term" value="F:endonuclease activity"/>
    <property type="evidence" value="ECO:0007669"/>
    <property type="project" value="UniProtKB-KW"/>
</dbReference>
<dbReference type="Gene3D" id="3.60.10.10">
    <property type="entry name" value="Endonuclease/exonuclease/phosphatase"/>
    <property type="match status" value="1"/>
</dbReference>
<feature type="region of interest" description="Disordered" evidence="3">
    <location>
        <begin position="1"/>
        <end position="42"/>
    </location>
</feature>
<keyword evidence="2" id="KW-0378">Hydrolase</keyword>